<dbReference type="Gene3D" id="1.10.10.60">
    <property type="entry name" value="Homeodomain-like"/>
    <property type="match status" value="1"/>
</dbReference>
<organism evidence="5 6">
    <name type="scientific">Paenimyroides marinum</name>
    <dbReference type="NCBI Taxonomy" id="1159016"/>
    <lineage>
        <taxon>Bacteria</taxon>
        <taxon>Pseudomonadati</taxon>
        <taxon>Bacteroidota</taxon>
        <taxon>Flavobacteriia</taxon>
        <taxon>Flavobacteriales</taxon>
        <taxon>Flavobacteriaceae</taxon>
        <taxon>Paenimyroides</taxon>
    </lineage>
</organism>
<dbReference type="GO" id="GO:0003700">
    <property type="term" value="F:DNA-binding transcription factor activity"/>
    <property type="evidence" value="ECO:0007669"/>
    <property type="project" value="InterPro"/>
</dbReference>
<dbReference type="InterPro" id="IPR003313">
    <property type="entry name" value="AraC-bd"/>
</dbReference>
<reference evidence="5 6" key="1">
    <citation type="submission" date="2016-10" db="EMBL/GenBank/DDBJ databases">
        <authorList>
            <person name="de Groot N.N."/>
        </authorList>
    </citation>
    <scope>NUCLEOTIDE SEQUENCE [LARGE SCALE GENOMIC DNA]</scope>
    <source>
        <strain evidence="5 6">CGMCC 1.10825</strain>
    </source>
</reference>
<dbReference type="OrthoDB" id="1096411at2"/>
<keyword evidence="6" id="KW-1185">Reference proteome</keyword>
<evidence type="ECO:0000259" key="4">
    <source>
        <dbReference type="PROSITE" id="PS01124"/>
    </source>
</evidence>
<dbReference type="PROSITE" id="PS01124">
    <property type="entry name" value="HTH_ARAC_FAMILY_2"/>
    <property type="match status" value="1"/>
</dbReference>
<dbReference type="SUPFAM" id="SSF46689">
    <property type="entry name" value="Homeodomain-like"/>
    <property type="match status" value="1"/>
</dbReference>
<dbReference type="SUPFAM" id="SSF51215">
    <property type="entry name" value="Regulatory protein AraC"/>
    <property type="match status" value="1"/>
</dbReference>
<dbReference type="InterPro" id="IPR009057">
    <property type="entry name" value="Homeodomain-like_sf"/>
</dbReference>
<evidence type="ECO:0000256" key="2">
    <source>
        <dbReference type="ARBA" id="ARBA00023125"/>
    </source>
</evidence>
<dbReference type="SMART" id="SM00342">
    <property type="entry name" value="HTH_ARAC"/>
    <property type="match status" value="1"/>
</dbReference>
<keyword evidence="3" id="KW-0804">Transcription</keyword>
<dbReference type="STRING" id="1159016.SAMN02927937_01054"/>
<evidence type="ECO:0000313" key="5">
    <source>
        <dbReference type="EMBL" id="SEH72291.1"/>
    </source>
</evidence>
<dbReference type="PANTHER" id="PTHR43280:SF32">
    <property type="entry name" value="TRANSCRIPTIONAL REGULATORY PROTEIN"/>
    <property type="match status" value="1"/>
</dbReference>
<feature type="domain" description="HTH araC/xylS-type" evidence="4">
    <location>
        <begin position="191"/>
        <end position="289"/>
    </location>
</feature>
<accession>A0A1H6KAA7</accession>
<dbReference type="Pfam" id="PF12833">
    <property type="entry name" value="HTH_18"/>
    <property type="match status" value="1"/>
</dbReference>
<evidence type="ECO:0000256" key="1">
    <source>
        <dbReference type="ARBA" id="ARBA00023015"/>
    </source>
</evidence>
<dbReference type="InterPro" id="IPR014710">
    <property type="entry name" value="RmlC-like_jellyroll"/>
</dbReference>
<dbReference type="GO" id="GO:0043565">
    <property type="term" value="F:sequence-specific DNA binding"/>
    <property type="evidence" value="ECO:0007669"/>
    <property type="project" value="InterPro"/>
</dbReference>
<protein>
    <submittedName>
        <fullName evidence="5">AraC-type DNA-binding protein</fullName>
    </submittedName>
</protein>
<dbReference type="RefSeq" id="WP_091097082.1">
    <property type="nucleotide sequence ID" value="NZ_FNXE01000011.1"/>
</dbReference>
<proteinExistence type="predicted"/>
<dbReference type="Gene3D" id="2.60.120.10">
    <property type="entry name" value="Jelly Rolls"/>
    <property type="match status" value="1"/>
</dbReference>
<dbReference type="PANTHER" id="PTHR43280">
    <property type="entry name" value="ARAC-FAMILY TRANSCRIPTIONAL REGULATOR"/>
    <property type="match status" value="1"/>
</dbReference>
<evidence type="ECO:0000313" key="6">
    <source>
        <dbReference type="Proteomes" id="UP000199634"/>
    </source>
</evidence>
<dbReference type="AlphaFoldDB" id="A0A1H6KAA7"/>
<keyword evidence="2 5" id="KW-0238">DNA-binding</keyword>
<gene>
    <name evidence="5" type="ORF">SAMN02927937_01054</name>
</gene>
<dbReference type="InterPro" id="IPR018060">
    <property type="entry name" value="HTH_AraC"/>
</dbReference>
<name>A0A1H6KAA7_9FLAO</name>
<evidence type="ECO:0000256" key="3">
    <source>
        <dbReference type="ARBA" id="ARBA00023163"/>
    </source>
</evidence>
<dbReference type="Proteomes" id="UP000199634">
    <property type="component" value="Unassembled WGS sequence"/>
</dbReference>
<keyword evidence="1" id="KW-0805">Transcription regulation</keyword>
<dbReference type="InterPro" id="IPR037923">
    <property type="entry name" value="HTH-like"/>
</dbReference>
<dbReference type="Pfam" id="PF02311">
    <property type="entry name" value="AraC_binding"/>
    <property type="match status" value="1"/>
</dbReference>
<dbReference type="EMBL" id="FNXE01000011">
    <property type="protein sequence ID" value="SEH72291.1"/>
    <property type="molecule type" value="Genomic_DNA"/>
</dbReference>
<sequence length="294" mass="35084">MSEIELLKINDFENKEFDHSFYANSIGNHLLQHHSRIEKAHKHNFYAVFLFTQGSGIHEIDFQKYDVKPGSVFFLYPGQTHSWELSDDADGCLFFHTEDFYEMTYVSNSIKDFPFFQSNYSDKCIYLNKEQSLVIENFFKHILKEYTADEWKKRQLILSFITQVYICLNRYLEKNTEIKTSNFRHYQAVFSKFEKLVDKHFKKIKSASEYADLLNITQKHLNRIVKSITNKTTTEIITDRIILEAKRQLLYTDLTLTEIALKLGYTDYTYFSRLFKKNVQIKASDFRKLYKNKT</sequence>